<dbReference type="GO" id="GO:0005739">
    <property type="term" value="C:mitochondrion"/>
    <property type="evidence" value="ECO:0007669"/>
    <property type="project" value="TreeGrafter"/>
</dbReference>
<accession>A0AAD3TSK5</accession>
<protein>
    <recommendedName>
        <fullName evidence="1">peptide chain release factor N(5)-glutamine methyltransferase</fullName>
        <ecNumber evidence="1">2.1.1.297</ecNumber>
    </recommendedName>
</protein>
<dbReference type="PANTHER" id="PTHR18895:SF74">
    <property type="entry name" value="MTRF1L RELEASE FACTOR GLUTAMINE METHYLTRANSFERASE"/>
    <property type="match status" value="1"/>
</dbReference>
<organism evidence="8 9">
    <name type="scientific">Cutaneotrichosporon spelunceum</name>
    <dbReference type="NCBI Taxonomy" id="1672016"/>
    <lineage>
        <taxon>Eukaryota</taxon>
        <taxon>Fungi</taxon>
        <taxon>Dikarya</taxon>
        <taxon>Basidiomycota</taxon>
        <taxon>Agaricomycotina</taxon>
        <taxon>Tremellomycetes</taxon>
        <taxon>Trichosporonales</taxon>
        <taxon>Trichosporonaceae</taxon>
        <taxon>Cutaneotrichosporon</taxon>
    </lineage>
</organism>
<dbReference type="SUPFAM" id="SSF53335">
    <property type="entry name" value="S-adenosyl-L-methionine-dependent methyltransferases"/>
    <property type="match status" value="1"/>
</dbReference>
<dbReference type="Gene3D" id="3.40.50.150">
    <property type="entry name" value="Vaccinia Virus protein VP39"/>
    <property type="match status" value="1"/>
</dbReference>
<evidence type="ECO:0000313" key="8">
    <source>
        <dbReference type="EMBL" id="GMK55696.1"/>
    </source>
</evidence>
<keyword evidence="4" id="KW-0949">S-adenosyl-L-methionine</keyword>
<dbReference type="InterPro" id="IPR040758">
    <property type="entry name" value="PrmC_N"/>
</dbReference>
<gene>
    <name evidence="8" type="primary">BPL1</name>
    <name evidence="8" type="ORF">CspeluHIS016_0207520</name>
</gene>
<evidence type="ECO:0000313" key="9">
    <source>
        <dbReference type="Proteomes" id="UP001222932"/>
    </source>
</evidence>
<dbReference type="Pfam" id="PF05175">
    <property type="entry name" value="MTS"/>
    <property type="match status" value="1"/>
</dbReference>
<evidence type="ECO:0000256" key="4">
    <source>
        <dbReference type="ARBA" id="ARBA00022691"/>
    </source>
</evidence>
<dbReference type="EMBL" id="BTCM01000002">
    <property type="protein sequence ID" value="GMK55696.1"/>
    <property type="molecule type" value="Genomic_DNA"/>
</dbReference>
<keyword evidence="2" id="KW-0489">Methyltransferase</keyword>
<dbReference type="PANTHER" id="PTHR18895">
    <property type="entry name" value="HEMK METHYLTRANSFERASE"/>
    <property type="match status" value="1"/>
</dbReference>
<dbReference type="NCBIfam" id="TIGR00536">
    <property type="entry name" value="hemK_fam"/>
    <property type="match status" value="1"/>
</dbReference>
<dbReference type="Gene3D" id="1.10.8.10">
    <property type="entry name" value="DNA helicase RuvA subunit, C-terminal domain"/>
    <property type="match status" value="1"/>
</dbReference>
<dbReference type="Proteomes" id="UP001222932">
    <property type="component" value="Unassembled WGS sequence"/>
</dbReference>
<reference evidence="8" key="1">
    <citation type="journal article" date="2023" name="BMC Genomics">
        <title>Chromosome-level genome assemblies of Cutaneotrichosporon spp. (Trichosporonales, Basidiomycota) reveal imbalanced evolution between nucleotide sequences and chromosome synteny.</title>
        <authorList>
            <person name="Kobayashi Y."/>
            <person name="Kayamori A."/>
            <person name="Aoki K."/>
            <person name="Shiwa Y."/>
            <person name="Matsutani M."/>
            <person name="Fujita N."/>
            <person name="Sugita T."/>
            <person name="Iwasaki W."/>
            <person name="Tanaka N."/>
            <person name="Takashima M."/>
        </authorList>
    </citation>
    <scope>NUCLEOTIDE SEQUENCE</scope>
    <source>
        <strain evidence="8">HIS016</strain>
    </source>
</reference>
<evidence type="ECO:0000259" key="7">
    <source>
        <dbReference type="Pfam" id="PF17827"/>
    </source>
</evidence>
<evidence type="ECO:0000259" key="6">
    <source>
        <dbReference type="Pfam" id="PF05175"/>
    </source>
</evidence>
<sequence length="279" mass="29766">MRATLRVLGCSPSSHLSRLARNTELSPADAKAELRWMRAAAPGETALEAMVERRAAGEPLQYILGDTDFGPLTLACRAPVLIPRPETAHIIEHLASLLPSRPLRVLDLCTGSGCIPLLLAHLRPDLIAVGVDISEDAVALSNENIAALGMEDRVRVVLADILSPSFPGFVRDELGMVDLVTANPPYIPRVEYDALPNSVRAFEDQRALLAPAPPGGEDGTAFYAHIAQIAPSLLKEGEGLRLAVEIGAGQGPAVAALLPGHTQVVQDQYGRDRMVTAEF</sequence>
<dbReference type="InterPro" id="IPR050320">
    <property type="entry name" value="N5-glutamine_MTase"/>
</dbReference>
<proteinExistence type="predicted"/>
<dbReference type="GO" id="GO:0102559">
    <property type="term" value="F:peptide chain release factor N(5)-glutamine methyltransferase activity"/>
    <property type="evidence" value="ECO:0007669"/>
    <property type="project" value="UniProtKB-EC"/>
</dbReference>
<name>A0AAD3TSK5_9TREE</name>
<feature type="domain" description="Release factor glutamine methyltransferase N-terminal" evidence="7">
    <location>
        <begin position="45"/>
        <end position="65"/>
    </location>
</feature>
<feature type="domain" description="Methyltransferase small" evidence="6">
    <location>
        <begin position="94"/>
        <end position="186"/>
    </location>
</feature>
<dbReference type="EC" id="2.1.1.297" evidence="1"/>
<evidence type="ECO:0000256" key="5">
    <source>
        <dbReference type="ARBA" id="ARBA00048391"/>
    </source>
</evidence>
<evidence type="ECO:0000256" key="1">
    <source>
        <dbReference type="ARBA" id="ARBA00012771"/>
    </source>
</evidence>
<dbReference type="InterPro" id="IPR007848">
    <property type="entry name" value="Small_mtfrase_dom"/>
</dbReference>
<dbReference type="InterPro" id="IPR004556">
    <property type="entry name" value="HemK-like"/>
</dbReference>
<evidence type="ECO:0000256" key="2">
    <source>
        <dbReference type="ARBA" id="ARBA00022603"/>
    </source>
</evidence>
<keyword evidence="9" id="KW-1185">Reference proteome</keyword>
<dbReference type="CDD" id="cd02440">
    <property type="entry name" value="AdoMet_MTases"/>
    <property type="match status" value="1"/>
</dbReference>
<keyword evidence="3" id="KW-0808">Transferase</keyword>
<comment type="caution">
    <text evidence="8">The sequence shown here is derived from an EMBL/GenBank/DDBJ whole genome shotgun (WGS) entry which is preliminary data.</text>
</comment>
<dbReference type="GO" id="GO:0032259">
    <property type="term" value="P:methylation"/>
    <property type="evidence" value="ECO:0007669"/>
    <property type="project" value="UniProtKB-KW"/>
</dbReference>
<comment type="catalytic activity">
    <reaction evidence="5">
        <text>L-glutaminyl-[peptide chain release factor] + S-adenosyl-L-methionine = N(5)-methyl-L-glutaminyl-[peptide chain release factor] + S-adenosyl-L-homocysteine + H(+)</text>
        <dbReference type="Rhea" id="RHEA:42896"/>
        <dbReference type="Rhea" id="RHEA-COMP:10271"/>
        <dbReference type="Rhea" id="RHEA-COMP:10272"/>
        <dbReference type="ChEBI" id="CHEBI:15378"/>
        <dbReference type="ChEBI" id="CHEBI:30011"/>
        <dbReference type="ChEBI" id="CHEBI:57856"/>
        <dbReference type="ChEBI" id="CHEBI:59789"/>
        <dbReference type="ChEBI" id="CHEBI:61891"/>
        <dbReference type="EC" id="2.1.1.297"/>
    </reaction>
</comment>
<dbReference type="AlphaFoldDB" id="A0AAD3TSK5"/>
<evidence type="ECO:0000256" key="3">
    <source>
        <dbReference type="ARBA" id="ARBA00022679"/>
    </source>
</evidence>
<dbReference type="InterPro" id="IPR029063">
    <property type="entry name" value="SAM-dependent_MTases_sf"/>
</dbReference>
<reference evidence="8" key="2">
    <citation type="submission" date="2023-06" db="EMBL/GenBank/DDBJ databases">
        <authorList>
            <person name="Kobayashi Y."/>
            <person name="Kayamori A."/>
            <person name="Aoki K."/>
            <person name="Shiwa Y."/>
            <person name="Fujita N."/>
            <person name="Sugita T."/>
            <person name="Iwasaki W."/>
            <person name="Tanaka N."/>
            <person name="Takashima M."/>
        </authorList>
    </citation>
    <scope>NUCLEOTIDE SEQUENCE</scope>
    <source>
        <strain evidence="8">HIS016</strain>
    </source>
</reference>
<dbReference type="Pfam" id="PF17827">
    <property type="entry name" value="PrmC_N"/>
    <property type="match status" value="1"/>
</dbReference>